<evidence type="ECO:0000313" key="2">
    <source>
        <dbReference type="Proteomes" id="UP000006727"/>
    </source>
</evidence>
<evidence type="ECO:0000313" key="1">
    <source>
        <dbReference type="EnsemblPlants" id="Pp3c2_11490V3.2"/>
    </source>
</evidence>
<dbReference type="Proteomes" id="UP000006727">
    <property type="component" value="Chromosome 2"/>
</dbReference>
<reference evidence="1 2" key="1">
    <citation type="journal article" date="2008" name="Science">
        <title>The Physcomitrella genome reveals evolutionary insights into the conquest of land by plants.</title>
        <authorList>
            <person name="Rensing S."/>
            <person name="Lang D."/>
            <person name="Zimmer A."/>
            <person name="Terry A."/>
            <person name="Salamov A."/>
            <person name="Shapiro H."/>
            <person name="Nishiyama T."/>
            <person name="Perroud P.-F."/>
            <person name="Lindquist E."/>
            <person name="Kamisugi Y."/>
            <person name="Tanahashi T."/>
            <person name="Sakakibara K."/>
            <person name="Fujita T."/>
            <person name="Oishi K."/>
            <person name="Shin-I T."/>
            <person name="Kuroki Y."/>
            <person name="Toyoda A."/>
            <person name="Suzuki Y."/>
            <person name="Hashimoto A."/>
            <person name="Yamaguchi K."/>
            <person name="Sugano A."/>
            <person name="Kohara Y."/>
            <person name="Fujiyama A."/>
            <person name="Anterola A."/>
            <person name="Aoki S."/>
            <person name="Ashton N."/>
            <person name="Barbazuk W.B."/>
            <person name="Barker E."/>
            <person name="Bennetzen J."/>
            <person name="Bezanilla M."/>
            <person name="Blankenship R."/>
            <person name="Cho S.H."/>
            <person name="Dutcher S."/>
            <person name="Estelle M."/>
            <person name="Fawcett J.A."/>
            <person name="Gundlach H."/>
            <person name="Hanada K."/>
            <person name="Heyl A."/>
            <person name="Hicks K.A."/>
            <person name="Hugh J."/>
            <person name="Lohr M."/>
            <person name="Mayer K."/>
            <person name="Melkozernov A."/>
            <person name="Murata T."/>
            <person name="Nelson D."/>
            <person name="Pils B."/>
            <person name="Prigge M."/>
            <person name="Reiss B."/>
            <person name="Renner T."/>
            <person name="Rombauts S."/>
            <person name="Rushton P."/>
            <person name="Sanderfoot A."/>
            <person name="Schween G."/>
            <person name="Shiu S.-H."/>
            <person name="Stueber K."/>
            <person name="Theodoulou F.L."/>
            <person name="Tu H."/>
            <person name="Van de Peer Y."/>
            <person name="Verrier P.J."/>
            <person name="Waters E."/>
            <person name="Wood A."/>
            <person name="Yang L."/>
            <person name="Cove D."/>
            <person name="Cuming A."/>
            <person name="Hasebe M."/>
            <person name="Lucas S."/>
            <person name="Mishler D.B."/>
            <person name="Reski R."/>
            <person name="Grigoriev I."/>
            <person name="Quatrano R.S."/>
            <person name="Boore J.L."/>
        </authorList>
    </citation>
    <scope>NUCLEOTIDE SEQUENCE [LARGE SCALE GENOMIC DNA]</scope>
    <source>
        <strain evidence="1 2">cv. Gransden 2004</strain>
    </source>
</reference>
<organism evidence="1 2">
    <name type="scientific">Physcomitrium patens</name>
    <name type="common">Spreading-leaved earth moss</name>
    <name type="synonym">Physcomitrella patens</name>
    <dbReference type="NCBI Taxonomy" id="3218"/>
    <lineage>
        <taxon>Eukaryota</taxon>
        <taxon>Viridiplantae</taxon>
        <taxon>Streptophyta</taxon>
        <taxon>Embryophyta</taxon>
        <taxon>Bryophyta</taxon>
        <taxon>Bryophytina</taxon>
        <taxon>Bryopsida</taxon>
        <taxon>Funariidae</taxon>
        <taxon>Funariales</taxon>
        <taxon>Funariaceae</taxon>
        <taxon>Physcomitrium</taxon>
    </lineage>
</organism>
<dbReference type="Gramene" id="Pp3c2_11490V3.2">
    <property type="protein sequence ID" value="Pp3c2_11490V3.2"/>
    <property type="gene ID" value="Pp3c2_11490"/>
</dbReference>
<sequence>MTASTSRKVSTSMPDWRFVQTMQLRPA</sequence>
<keyword evidence="2" id="KW-1185">Reference proteome</keyword>
<name>A0A7I4CXL5_PHYPA</name>
<dbReference type="EnsemblPlants" id="Pp3c2_11490V3.2">
    <property type="protein sequence ID" value="Pp3c2_11490V3.2"/>
    <property type="gene ID" value="Pp3c2_11490"/>
</dbReference>
<reference evidence="1" key="3">
    <citation type="submission" date="2020-12" db="UniProtKB">
        <authorList>
            <consortium name="EnsemblPlants"/>
        </authorList>
    </citation>
    <scope>IDENTIFICATION</scope>
</reference>
<dbReference type="AlphaFoldDB" id="A0A7I4CXL5"/>
<dbReference type="EMBL" id="ABEU02000002">
    <property type="status" value="NOT_ANNOTATED_CDS"/>
    <property type="molecule type" value="Genomic_DNA"/>
</dbReference>
<accession>A0A7I4CXL5</accession>
<protein>
    <submittedName>
        <fullName evidence="1">Uncharacterized protein</fullName>
    </submittedName>
</protein>
<reference evidence="1 2" key="2">
    <citation type="journal article" date="2018" name="Plant J.">
        <title>The Physcomitrella patens chromosome-scale assembly reveals moss genome structure and evolution.</title>
        <authorList>
            <person name="Lang D."/>
            <person name="Ullrich K.K."/>
            <person name="Murat F."/>
            <person name="Fuchs J."/>
            <person name="Jenkins J."/>
            <person name="Haas F.B."/>
            <person name="Piednoel M."/>
            <person name="Gundlach H."/>
            <person name="Van Bel M."/>
            <person name="Meyberg R."/>
            <person name="Vives C."/>
            <person name="Morata J."/>
            <person name="Symeonidi A."/>
            <person name="Hiss M."/>
            <person name="Muchero W."/>
            <person name="Kamisugi Y."/>
            <person name="Saleh O."/>
            <person name="Blanc G."/>
            <person name="Decker E.L."/>
            <person name="van Gessel N."/>
            <person name="Grimwood J."/>
            <person name="Hayes R.D."/>
            <person name="Graham S.W."/>
            <person name="Gunter L.E."/>
            <person name="McDaniel S.F."/>
            <person name="Hoernstein S.N.W."/>
            <person name="Larsson A."/>
            <person name="Li F.W."/>
            <person name="Perroud P.F."/>
            <person name="Phillips J."/>
            <person name="Ranjan P."/>
            <person name="Rokshar D.S."/>
            <person name="Rothfels C.J."/>
            <person name="Schneider L."/>
            <person name="Shu S."/>
            <person name="Stevenson D.W."/>
            <person name="Thummler F."/>
            <person name="Tillich M."/>
            <person name="Villarreal Aguilar J.C."/>
            <person name="Widiez T."/>
            <person name="Wong G.K."/>
            <person name="Wymore A."/>
            <person name="Zhang Y."/>
            <person name="Zimmer A.D."/>
            <person name="Quatrano R.S."/>
            <person name="Mayer K.F.X."/>
            <person name="Goodstein D."/>
            <person name="Casacuberta J.M."/>
            <person name="Vandepoele K."/>
            <person name="Reski R."/>
            <person name="Cuming A.C."/>
            <person name="Tuskan G.A."/>
            <person name="Maumus F."/>
            <person name="Salse J."/>
            <person name="Schmutz J."/>
            <person name="Rensing S.A."/>
        </authorList>
    </citation>
    <scope>NUCLEOTIDE SEQUENCE [LARGE SCALE GENOMIC DNA]</scope>
    <source>
        <strain evidence="1 2">cv. Gransden 2004</strain>
    </source>
</reference>
<proteinExistence type="predicted"/>